<proteinExistence type="predicted"/>
<evidence type="ECO:0000313" key="1">
    <source>
        <dbReference type="EMBL" id="KAH3740740.1"/>
    </source>
</evidence>
<organism evidence="1 2">
    <name type="scientific">Dreissena polymorpha</name>
    <name type="common">Zebra mussel</name>
    <name type="synonym">Mytilus polymorpha</name>
    <dbReference type="NCBI Taxonomy" id="45954"/>
    <lineage>
        <taxon>Eukaryota</taxon>
        <taxon>Metazoa</taxon>
        <taxon>Spiralia</taxon>
        <taxon>Lophotrochozoa</taxon>
        <taxon>Mollusca</taxon>
        <taxon>Bivalvia</taxon>
        <taxon>Autobranchia</taxon>
        <taxon>Heteroconchia</taxon>
        <taxon>Euheterodonta</taxon>
        <taxon>Imparidentia</taxon>
        <taxon>Neoheterodontei</taxon>
        <taxon>Myida</taxon>
        <taxon>Dreissenoidea</taxon>
        <taxon>Dreissenidae</taxon>
        <taxon>Dreissena</taxon>
    </lineage>
</organism>
<name>A0A9D4HZ58_DREPO</name>
<gene>
    <name evidence="1" type="ORF">DPMN_047450</name>
</gene>
<accession>A0A9D4HZ58</accession>
<reference evidence="1" key="1">
    <citation type="journal article" date="2019" name="bioRxiv">
        <title>The Genome of the Zebra Mussel, Dreissena polymorpha: A Resource for Invasive Species Research.</title>
        <authorList>
            <person name="McCartney M.A."/>
            <person name="Auch B."/>
            <person name="Kono T."/>
            <person name="Mallez S."/>
            <person name="Zhang Y."/>
            <person name="Obille A."/>
            <person name="Becker A."/>
            <person name="Abrahante J.E."/>
            <person name="Garbe J."/>
            <person name="Badalamenti J.P."/>
            <person name="Herman A."/>
            <person name="Mangelson H."/>
            <person name="Liachko I."/>
            <person name="Sullivan S."/>
            <person name="Sone E.D."/>
            <person name="Koren S."/>
            <person name="Silverstein K.A.T."/>
            <person name="Beckman K.B."/>
            <person name="Gohl D.M."/>
        </authorList>
    </citation>
    <scope>NUCLEOTIDE SEQUENCE</scope>
    <source>
        <strain evidence="1">Duluth1</strain>
        <tissue evidence="1">Whole animal</tissue>
    </source>
</reference>
<keyword evidence="2" id="KW-1185">Reference proteome</keyword>
<reference evidence="1" key="2">
    <citation type="submission" date="2020-11" db="EMBL/GenBank/DDBJ databases">
        <authorList>
            <person name="McCartney M.A."/>
            <person name="Auch B."/>
            <person name="Kono T."/>
            <person name="Mallez S."/>
            <person name="Becker A."/>
            <person name="Gohl D.M."/>
            <person name="Silverstein K.A.T."/>
            <person name="Koren S."/>
            <person name="Bechman K.B."/>
            <person name="Herman A."/>
            <person name="Abrahante J.E."/>
            <person name="Garbe J."/>
        </authorList>
    </citation>
    <scope>NUCLEOTIDE SEQUENCE</scope>
    <source>
        <strain evidence="1">Duluth1</strain>
        <tissue evidence="1">Whole animal</tissue>
    </source>
</reference>
<dbReference type="Proteomes" id="UP000828390">
    <property type="component" value="Unassembled WGS sequence"/>
</dbReference>
<protein>
    <submittedName>
        <fullName evidence="1">Uncharacterized protein</fullName>
    </submittedName>
</protein>
<dbReference type="EMBL" id="JAIWYP010000011">
    <property type="protein sequence ID" value="KAH3740740.1"/>
    <property type="molecule type" value="Genomic_DNA"/>
</dbReference>
<evidence type="ECO:0000313" key="2">
    <source>
        <dbReference type="Proteomes" id="UP000828390"/>
    </source>
</evidence>
<dbReference type="AlphaFoldDB" id="A0A9D4HZ58"/>
<sequence>MVYVTHQTNIVDDEIKVDHDQLCIYIVGSESTFVTIRSLMPIRCLMKHFRDFQRMVWALISNQTVWMHRLILVNTSR</sequence>
<comment type="caution">
    <text evidence="1">The sequence shown here is derived from an EMBL/GenBank/DDBJ whole genome shotgun (WGS) entry which is preliminary data.</text>
</comment>